<keyword evidence="3" id="KW-1185">Reference proteome</keyword>
<proteinExistence type="predicted"/>
<evidence type="ECO:0000313" key="2">
    <source>
        <dbReference type="EMBL" id="PAA49453.1"/>
    </source>
</evidence>
<gene>
    <name evidence="2" type="ORF">BOX15_Mlig034329g3</name>
</gene>
<dbReference type="EMBL" id="NIVC01003876">
    <property type="protein sequence ID" value="PAA49453.1"/>
    <property type="molecule type" value="Genomic_DNA"/>
</dbReference>
<reference evidence="2 3" key="1">
    <citation type="submission" date="2017-06" db="EMBL/GenBank/DDBJ databases">
        <title>A platform for efficient transgenesis in Macrostomum lignano, a flatworm model organism for stem cell research.</title>
        <authorList>
            <person name="Berezikov E."/>
        </authorList>
    </citation>
    <scope>NUCLEOTIDE SEQUENCE [LARGE SCALE GENOMIC DNA]</scope>
    <source>
        <strain evidence="2">DV1</strain>
        <tissue evidence="2">Whole organism</tissue>
    </source>
</reference>
<accession>A0A267DJH1</accession>
<sequence length="352" mass="38951">MPRHHQAISPNRPLLVEIPTTGLEAAIATSSRAEELDPGLSTAAAKSATEADIRLGERTAFIPMTCQEMQILDRLEAGLQQAACLWRDQPEQLEHEALLGSAMYHWQTVQEPGMDSSWVWEVGRWNTQFSLPFALELRRLNPSVMADADQLLAQSTCERQRQLQAAQKKKRVASTSAAEASTAFGKKKHANSAVSDQEEEEEPCLCQIRWGLAPDTEAAKRRQIEKLDEDQQQQPLQKPRRSLQKPRGHQQQQSTVSASCQTQQQQQLQSSTQPRRPIVKTSHLREQWEAAAPAAAPSTFDDPGYASQGSSPPGYVPQQHPAAFAASGRLHNGSYIGSLLSTACYGGRDWLD</sequence>
<dbReference type="Proteomes" id="UP000215902">
    <property type="component" value="Unassembled WGS sequence"/>
</dbReference>
<feature type="compositionally biased region" description="Low complexity" evidence="1">
    <location>
        <begin position="250"/>
        <end position="273"/>
    </location>
</feature>
<feature type="region of interest" description="Disordered" evidence="1">
    <location>
        <begin position="163"/>
        <end position="198"/>
    </location>
</feature>
<feature type="compositionally biased region" description="Low complexity" evidence="1">
    <location>
        <begin position="173"/>
        <end position="183"/>
    </location>
</feature>
<dbReference type="AlphaFoldDB" id="A0A267DJH1"/>
<comment type="caution">
    <text evidence="2">The sequence shown here is derived from an EMBL/GenBank/DDBJ whole genome shotgun (WGS) entry which is preliminary data.</text>
</comment>
<feature type="compositionally biased region" description="Basic residues" evidence="1">
    <location>
        <begin position="238"/>
        <end position="248"/>
    </location>
</feature>
<protein>
    <submittedName>
        <fullName evidence="2">Uncharacterized protein</fullName>
    </submittedName>
</protein>
<evidence type="ECO:0000313" key="3">
    <source>
        <dbReference type="Proteomes" id="UP000215902"/>
    </source>
</evidence>
<evidence type="ECO:0000256" key="1">
    <source>
        <dbReference type="SAM" id="MobiDB-lite"/>
    </source>
</evidence>
<name>A0A267DJH1_9PLAT</name>
<feature type="region of interest" description="Disordered" evidence="1">
    <location>
        <begin position="226"/>
        <end position="320"/>
    </location>
</feature>
<organism evidence="2 3">
    <name type="scientific">Macrostomum lignano</name>
    <dbReference type="NCBI Taxonomy" id="282301"/>
    <lineage>
        <taxon>Eukaryota</taxon>
        <taxon>Metazoa</taxon>
        <taxon>Spiralia</taxon>
        <taxon>Lophotrochozoa</taxon>
        <taxon>Platyhelminthes</taxon>
        <taxon>Rhabditophora</taxon>
        <taxon>Macrostomorpha</taxon>
        <taxon>Macrostomida</taxon>
        <taxon>Macrostomidae</taxon>
        <taxon>Macrostomum</taxon>
    </lineage>
</organism>